<comment type="caution">
    <text evidence="2">The sequence shown here is derived from an EMBL/GenBank/DDBJ whole genome shotgun (WGS) entry which is preliminary data.</text>
</comment>
<dbReference type="AlphaFoldDB" id="A0A1E5NXY6"/>
<proteinExistence type="predicted"/>
<dbReference type="OrthoDB" id="4219459at2"/>
<reference evidence="2 3" key="1">
    <citation type="submission" date="2016-08" db="EMBL/GenBank/DDBJ databases">
        <title>The complete genome of Streptomyces subrutilus 10-1-1.</title>
        <authorList>
            <person name="Chen X."/>
        </authorList>
    </citation>
    <scope>NUCLEOTIDE SEQUENCE [LARGE SCALE GENOMIC DNA]</scope>
    <source>
        <strain evidence="2 3">10-1-1</strain>
        <plasmid evidence="3">pacmp1</plasmid>
    </source>
</reference>
<name>A0A1E5NXY6_9ACTN</name>
<geneLocation type="plasmid" evidence="3">
    <name>pacmp1</name>
</geneLocation>
<gene>
    <name evidence="2" type="ORF">BGK67_35055</name>
</gene>
<dbReference type="RefSeq" id="WP_069917999.1">
    <property type="nucleotide sequence ID" value="NZ_CM007203.1"/>
</dbReference>
<evidence type="ECO:0000256" key="1">
    <source>
        <dbReference type="SAM" id="MobiDB-lite"/>
    </source>
</evidence>
<feature type="region of interest" description="Disordered" evidence="1">
    <location>
        <begin position="24"/>
        <end position="46"/>
    </location>
</feature>
<sequence length="110" mass="11668">MAVVLPNTVLTVYALPHPWERDANGVPVPPNPTLRPPARGSWPGAALEQPDGSWSIRLDPQAWPVEPGDTVTDTAGRSWTLTSSRNHAVPGCAAADYVQATATLNPPEVP</sequence>
<dbReference type="EMBL" id="MEHK01000005">
    <property type="protein sequence ID" value="OEJ21112.1"/>
    <property type="molecule type" value="Genomic_DNA"/>
</dbReference>
<evidence type="ECO:0000313" key="3">
    <source>
        <dbReference type="Proteomes" id="UP000095705"/>
    </source>
</evidence>
<keyword evidence="2" id="KW-0614">Plasmid</keyword>
<organism evidence="2 3">
    <name type="scientific">Streptomyces subrutilus</name>
    <dbReference type="NCBI Taxonomy" id="36818"/>
    <lineage>
        <taxon>Bacteria</taxon>
        <taxon>Bacillati</taxon>
        <taxon>Actinomycetota</taxon>
        <taxon>Actinomycetes</taxon>
        <taxon>Kitasatosporales</taxon>
        <taxon>Streptomycetaceae</taxon>
        <taxon>Streptomyces</taxon>
    </lineage>
</organism>
<accession>A0A1E5NXY6</accession>
<protein>
    <submittedName>
        <fullName evidence="2">Uncharacterized protein</fullName>
    </submittedName>
</protein>
<dbReference type="Proteomes" id="UP000095705">
    <property type="component" value="Plasmid pACMP1"/>
</dbReference>
<evidence type="ECO:0000313" key="2">
    <source>
        <dbReference type="EMBL" id="OEJ21112.1"/>
    </source>
</evidence>
<keyword evidence="3" id="KW-1185">Reference proteome</keyword>